<dbReference type="RefSeq" id="WP_105727820.1">
    <property type="nucleotide sequence ID" value="NZ_PVBS01000006.1"/>
</dbReference>
<dbReference type="OrthoDB" id="6385145at2"/>
<proteinExistence type="predicted"/>
<dbReference type="Pfam" id="PF13618">
    <property type="entry name" value="Gluconate_2-dh3"/>
    <property type="match status" value="1"/>
</dbReference>
<sequence length="160" mass="18355">MQRRTAVKQLFFIAGGIVLFPSCWGGANEASIALRKLHINAEQENLLAEIVESIIPETDSPGGRALHLHLFVLKMIDDCHSEEDQQVFVQGLKDWDQEMNNFVGKSYLTEIEKDKAHPLFGFFMMTKRRTIQGYLNSEYVMRNKVIYELVPGRYNGYAKV</sequence>
<keyword evidence="2" id="KW-1185">Reference proteome</keyword>
<dbReference type="EMBL" id="PVBS01000006">
    <property type="protein sequence ID" value="PRD50799.1"/>
    <property type="molecule type" value="Genomic_DNA"/>
</dbReference>
<accession>A0A2S9JD58</accession>
<evidence type="ECO:0000313" key="1">
    <source>
        <dbReference type="EMBL" id="PRD50799.1"/>
    </source>
</evidence>
<dbReference type="AlphaFoldDB" id="A0A2S9JD58"/>
<dbReference type="InterPro" id="IPR027056">
    <property type="entry name" value="Gluconate_2DH_su3"/>
</dbReference>
<evidence type="ECO:0000313" key="2">
    <source>
        <dbReference type="Proteomes" id="UP000238642"/>
    </source>
</evidence>
<name>A0A2S9JD58_9SPHI</name>
<dbReference type="Proteomes" id="UP000238642">
    <property type="component" value="Unassembled WGS sequence"/>
</dbReference>
<reference evidence="1 2" key="1">
    <citation type="submission" date="2018-02" db="EMBL/GenBank/DDBJ databases">
        <title>The draft genome of Sphingobacterium gobiense H7.</title>
        <authorList>
            <person name="Li L."/>
            <person name="Liu L."/>
            <person name="Zhang X."/>
            <person name="Wang T."/>
            <person name="Liang L."/>
        </authorList>
    </citation>
    <scope>NUCLEOTIDE SEQUENCE [LARGE SCALE GENOMIC DNA]</scope>
    <source>
        <strain evidence="1 2">ACCC 05757</strain>
    </source>
</reference>
<evidence type="ECO:0008006" key="3">
    <source>
        <dbReference type="Google" id="ProtNLM"/>
    </source>
</evidence>
<organism evidence="1 2">
    <name type="scientific">Sphingobacterium gobiense</name>
    <dbReference type="NCBI Taxonomy" id="1382456"/>
    <lineage>
        <taxon>Bacteria</taxon>
        <taxon>Pseudomonadati</taxon>
        <taxon>Bacteroidota</taxon>
        <taxon>Sphingobacteriia</taxon>
        <taxon>Sphingobacteriales</taxon>
        <taxon>Sphingobacteriaceae</taxon>
        <taxon>Sphingobacterium</taxon>
    </lineage>
</organism>
<protein>
    <recommendedName>
        <fullName evidence="3">Gluconate 2-dehydrogenase subunit 3 family protein</fullName>
    </recommendedName>
</protein>
<comment type="caution">
    <text evidence="1">The sequence shown here is derived from an EMBL/GenBank/DDBJ whole genome shotgun (WGS) entry which is preliminary data.</text>
</comment>
<gene>
    <name evidence="1" type="ORF">C5749_19095</name>
</gene>